<evidence type="ECO:0000313" key="3">
    <source>
        <dbReference type="EMBL" id="QLH84934.1"/>
    </source>
</evidence>
<dbReference type="KEGG" id="hpel:HZS54_07490"/>
<feature type="region of interest" description="Disordered" evidence="1">
    <location>
        <begin position="32"/>
        <end position="57"/>
    </location>
</feature>
<dbReference type="InterPro" id="IPR055768">
    <property type="entry name" value="DUF7344"/>
</dbReference>
<accession>A0A7D5TXM9</accession>
<dbReference type="EMBL" id="CP058909">
    <property type="protein sequence ID" value="QLH84934.1"/>
    <property type="molecule type" value="Genomic_DNA"/>
</dbReference>
<feature type="domain" description="DUF7344" evidence="2">
    <location>
        <begin position="7"/>
        <end position="86"/>
    </location>
</feature>
<name>A0A7D5TXM9_9EURY</name>
<reference evidence="3 4" key="1">
    <citation type="submission" date="2020-07" db="EMBL/GenBank/DDBJ databases">
        <title>Halosimplex litoreum sp. nov. and Halosimplex rubrum sp. nov., isolated from different salt environments.</title>
        <authorList>
            <person name="Cui H."/>
        </authorList>
    </citation>
    <scope>NUCLEOTIDE SEQUENCE [LARGE SCALE GENOMIC DNA]</scope>
    <source>
        <strain evidence="3 4">R2</strain>
    </source>
</reference>
<organism evidence="3 4">
    <name type="scientific">Halosimplex pelagicum</name>
    <dbReference type="NCBI Taxonomy" id="869886"/>
    <lineage>
        <taxon>Archaea</taxon>
        <taxon>Methanobacteriati</taxon>
        <taxon>Methanobacteriota</taxon>
        <taxon>Stenosarchaea group</taxon>
        <taxon>Halobacteria</taxon>
        <taxon>Halobacteriales</taxon>
        <taxon>Haloarculaceae</taxon>
        <taxon>Halosimplex</taxon>
    </lineage>
</organism>
<evidence type="ECO:0000259" key="2">
    <source>
        <dbReference type="Pfam" id="PF24035"/>
    </source>
</evidence>
<evidence type="ECO:0000313" key="4">
    <source>
        <dbReference type="Proteomes" id="UP000509346"/>
    </source>
</evidence>
<proteinExistence type="predicted"/>
<dbReference type="Pfam" id="PF24035">
    <property type="entry name" value="DUF7344"/>
    <property type="match status" value="1"/>
</dbReference>
<protein>
    <recommendedName>
        <fullName evidence="2">DUF7344 domain-containing protein</fullName>
    </recommendedName>
</protein>
<evidence type="ECO:0000256" key="1">
    <source>
        <dbReference type="SAM" id="MobiDB-lite"/>
    </source>
</evidence>
<dbReference type="Proteomes" id="UP000509346">
    <property type="component" value="Chromosome"/>
</dbReference>
<keyword evidence="4" id="KW-1185">Reference proteome</keyword>
<gene>
    <name evidence="3" type="ORF">HZS54_07490</name>
</gene>
<dbReference type="AlphaFoldDB" id="A0A7D5TXM9"/>
<sequence length="113" mass="12532">MGASKVFGLLADDRRRRLLLVLCEKESVSLPDAVRTRGDTARPSTGGDRDRSGSRRRATVRLYHADLPKLAAADLIEWDRDAETVSRGSRFEEVEPMLDVLGDNAAQVPQEIL</sequence>